<evidence type="ECO:0000256" key="4">
    <source>
        <dbReference type="ARBA" id="ARBA00022490"/>
    </source>
</evidence>
<evidence type="ECO:0000256" key="1">
    <source>
        <dbReference type="ARBA" id="ARBA00004123"/>
    </source>
</evidence>
<dbReference type="EC" id="2.1.1.85" evidence="3"/>
<dbReference type="GO" id="GO:0005634">
    <property type="term" value="C:nucleus"/>
    <property type="evidence" value="ECO:0007669"/>
    <property type="project" value="UniProtKB-SubCell"/>
</dbReference>
<dbReference type="PANTHER" id="PTHR14614:SF39">
    <property type="entry name" value="HISTIDINE PROTEIN METHYLTRANSFERASE 1 HOMOLOG"/>
    <property type="match status" value="1"/>
</dbReference>
<dbReference type="GO" id="GO:0018064">
    <property type="term" value="F:protein-L-histidine N-tele-methyltransferase activity"/>
    <property type="evidence" value="ECO:0007669"/>
    <property type="project" value="UniProtKB-EC"/>
</dbReference>
<name>A0A183IGK0_9BILA</name>
<evidence type="ECO:0000256" key="2">
    <source>
        <dbReference type="ARBA" id="ARBA00004496"/>
    </source>
</evidence>
<keyword evidence="11" id="KW-1185">Reference proteome</keyword>
<dbReference type="InterPro" id="IPR019410">
    <property type="entry name" value="Methyltransf_16"/>
</dbReference>
<evidence type="ECO:0000313" key="12">
    <source>
        <dbReference type="WBParaSite" id="SBAD_0000287401-mRNA-1"/>
    </source>
</evidence>
<organism evidence="12">
    <name type="scientific">Soboliphyme baturini</name>
    <dbReference type="NCBI Taxonomy" id="241478"/>
    <lineage>
        <taxon>Eukaryota</taxon>
        <taxon>Metazoa</taxon>
        <taxon>Ecdysozoa</taxon>
        <taxon>Nematoda</taxon>
        <taxon>Enoplea</taxon>
        <taxon>Dorylaimia</taxon>
        <taxon>Dioctophymatida</taxon>
        <taxon>Dioctophymatoidea</taxon>
        <taxon>Soboliphymatidae</taxon>
        <taxon>Soboliphyme</taxon>
    </lineage>
</organism>
<evidence type="ECO:0000256" key="9">
    <source>
        <dbReference type="ARBA" id="ARBA00038126"/>
    </source>
</evidence>
<reference evidence="12" key="1">
    <citation type="submission" date="2016-06" db="UniProtKB">
        <authorList>
            <consortium name="WormBaseParasite"/>
        </authorList>
    </citation>
    <scope>IDENTIFICATION</scope>
</reference>
<keyword evidence="4" id="KW-0963">Cytoplasm</keyword>
<evidence type="ECO:0000313" key="10">
    <source>
        <dbReference type="EMBL" id="VDO98769.1"/>
    </source>
</evidence>
<dbReference type="AlphaFoldDB" id="A0A183IGK0"/>
<keyword evidence="7" id="KW-0949">S-adenosyl-L-methionine</keyword>
<accession>A0A183IGK0</accession>
<evidence type="ECO:0000256" key="7">
    <source>
        <dbReference type="ARBA" id="ARBA00022691"/>
    </source>
</evidence>
<dbReference type="GO" id="GO:0005737">
    <property type="term" value="C:cytoplasm"/>
    <property type="evidence" value="ECO:0007669"/>
    <property type="project" value="UniProtKB-SubCell"/>
</dbReference>
<dbReference type="Gene3D" id="3.40.50.150">
    <property type="entry name" value="Vaccinia Virus protein VP39"/>
    <property type="match status" value="1"/>
</dbReference>
<dbReference type="GO" id="GO:0032259">
    <property type="term" value="P:methylation"/>
    <property type="evidence" value="ECO:0007669"/>
    <property type="project" value="UniProtKB-KW"/>
</dbReference>
<evidence type="ECO:0000256" key="8">
    <source>
        <dbReference type="ARBA" id="ARBA00023242"/>
    </source>
</evidence>
<reference evidence="10 11" key="2">
    <citation type="submission" date="2018-11" db="EMBL/GenBank/DDBJ databases">
        <authorList>
            <consortium name="Pathogen Informatics"/>
        </authorList>
    </citation>
    <scope>NUCLEOTIDE SEQUENCE [LARGE SCALE GENOMIC DNA]</scope>
</reference>
<comment type="similarity">
    <text evidence="9">Belongs to the methyltransferase superfamily. METTL18 family.</text>
</comment>
<dbReference type="InterPro" id="IPR029063">
    <property type="entry name" value="SAM-dependent_MTases_sf"/>
</dbReference>
<evidence type="ECO:0000313" key="11">
    <source>
        <dbReference type="Proteomes" id="UP000270296"/>
    </source>
</evidence>
<sequence length="255" mass="29300">MNDPCERIIRDLKIKIVAWSDVLQTIETSGEHDDFLQRCESNDLVPGVYEAITLWRINRHYSNFFAMFLQGGLKIWECSIDMCEFLADPMNIDMCEHKRVLELGCGAGIPGIVCLLKGAVEVCFQDFNTEVLNYFTKANVALNCDDPATRTNFVASDWSKLHETLNHRKFDLILSCETIYNTTNYSALYNAFSEYLAPDGTFILAAKNYYFGIGGSIKSFVQFVESRNIFRAEVVWRSTDASISRQIVRFRRYDH</sequence>
<dbReference type="Proteomes" id="UP000270296">
    <property type="component" value="Unassembled WGS sequence"/>
</dbReference>
<evidence type="ECO:0000256" key="3">
    <source>
        <dbReference type="ARBA" id="ARBA00012533"/>
    </source>
</evidence>
<protein>
    <recommendedName>
        <fullName evidence="3">protein-histidine N-methyltransferase</fullName>
        <ecNumber evidence="3">2.1.1.85</ecNumber>
    </recommendedName>
</protein>
<keyword evidence="8" id="KW-0539">Nucleus</keyword>
<dbReference type="SUPFAM" id="SSF53335">
    <property type="entry name" value="S-adenosyl-L-methionine-dependent methyltransferases"/>
    <property type="match status" value="1"/>
</dbReference>
<dbReference type="PANTHER" id="PTHR14614">
    <property type="entry name" value="HEPATOCELLULAR CARCINOMA-ASSOCIATED ANTIGEN"/>
    <property type="match status" value="1"/>
</dbReference>
<keyword evidence="6" id="KW-0808">Transferase</keyword>
<evidence type="ECO:0000256" key="6">
    <source>
        <dbReference type="ARBA" id="ARBA00022679"/>
    </source>
</evidence>
<dbReference type="Pfam" id="PF10294">
    <property type="entry name" value="Methyltransf_16"/>
    <property type="match status" value="1"/>
</dbReference>
<gene>
    <name evidence="10" type="ORF">SBAD_LOCUS2744</name>
</gene>
<evidence type="ECO:0000256" key="5">
    <source>
        <dbReference type="ARBA" id="ARBA00022603"/>
    </source>
</evidence>
<dbReference type="OrthoDB" id="407325at2759"/>
<dbReference type="WBParaSite" id="SBAD_0000287401-mRNA-1">
    <property type="protein sequence ID" value="SBAD_0000287401-mRNA-1"/>
    <property type="gene ID" value="SBAD_0000287401"/>
</dbReference>
<comment type="subcellular location">
    <subcellularLocation>
        <location evidence="2">Cytoplasm</location>
    </subcellularLocation>
    <subcellularLocation>
        <location evidence="1">Nucleus</location>
    </subcellularLocation>
</comment>
<dbReference type="CDD" id="cd02440">
    <property type="entry name" value="AdoMet_MTases"/>
    <property type="match status" value="1"/>
</dbReference>
<dbReference type="EMBL" id="UZAM01007381">
    <property type="protein sequence ID" value="VDO98769.1"/>
    <property type="molecule type" value="Genomic_DNA"/>
</dbReference>
<proteinExistence type="inferred from homology"/>
<keyword evidence="5" id="KW-0489">Methyltransferase</keyword>